<dbReference type="EMBL" id="JBBPBN010000024">
    <property type="protein sequence ID" value="KAK9009648.1"/>
    <property type="molecule type" value="Genomic_DNA"/>
</dbReference>
<comment type="caution">
    <text evidence="3">The sequence shown here is derived from an EMBL/GenBank/DDBJ whole genome shotgun (WGS) entry which is preliminary data.</text>
</comment>
<evidence type="ECO:0000256" key="2">
    <source>
        <dbReference type="SAM" id="SignalP"/>
    </source>
</evidence>
<accession>A0ABR2R9L7</accession>
<evidence type="ECO:0000313" key="3">
    <source>
        <dbReference type="EMBL" id="KAK9009648.1"/>
    </source>
</evidence>
<evidence type="ECO:0000256" key="1">
    <source>
        <dbReference type="SAM" id="MobiDB-lite"/>
    </source>
</evidence>
<keyword evidence="2" id="KW-0732">Signal</keyword>
<name>A0ABR2R9L7_9ROSI</name>
<sequence length="122" mass="13001">MMEHSHRVWFSMVFMVALGLGHFSPLVDSTSSARLLSNYVYDLVTSRYHIGSPSNNILASASLKKLSVGTLPKGVPIPLSGLSRRTSDPPSSPFEMLPKGVPIPPSGPSKCTSDPPPSPSVL</sequence>
<feature type="signal peptide" evidence="2">
    <location>
        <begin position="1"/>
        <end position="29"/>
    </location>
</feature>
<keyword evidence="4" id="KW-1185">Reference proteome</keyword>
<reference evidence="3 4" key="1">
    <citation type="journal article" date="2024" name="G3 (Bethesda)">
        <title>Genome assembly of Hibiscus sabdariffa L. provides insights into metabolisms of medicinal natural products.</title>
        <authorList>
            <person name="Kim T."/>
        </authorList>
    </citation>
    <scope>NUCLEOTIDE SEQUENCE [LARGE SCALE GENOMIC DNA]</scope>
    <source>
        <strain evidence="3">TK-2024</strain>
        <tissue evidence="3">Old leaves</tissue>
    </source>
</reference>
<proteinExistence type="predicted"/>
<feature type="chain" id="PRO_5046582138" evidence="2">
    <location>
        <begin position="30"/>
        <end position="122"/>
    </location>
</feature>
<feature type="region of interest" description="Disordered" evidence="1">
    <location>
        <begin position="77"/>
        <end position="122"/>
    </location>
</feature>
<protein>
    <submittedName>
        <fullName evidence="3">Uncharacterized protein</fullName>
    </submittedName>
</protein>
<evidence type="ECO:0000313" key="4">
    <source>
        <dbReference type="Proteomes" id="UP001396334"/>
    </source>
</evidence>
<gene>
    <name evidence="3" type="ORF">V6N11_036178</name>
</gene>
<dbReference type="Proteomes" id="UP001396334">
    <property type="component" value="Unassembled WGS sequence"/>
</dbReference>
<organism evidence="3 4">
    <name type="scientific">Hibiscus sabdariffa</name>
    <name type="common">roselle</name>
    <dbReference type="NCBI Taxonomy" id="183260"/>
    <lineage>
        <taxon>Eukaryota</taxon>
        <taxon>Viridiplantae</taxon>
        <taxon>Streptophyta</taxon>
        <taxon>Embryophyta</taxon>
        <taxon>Tracheophyta</taxon>
        <taxon>Spermatophyta</taxon>
        <taxon>Magnoliopsida</taxon>
        <taxon>eudicotyledons</taxon>
        <taxon>Gunneridae</taxon>
        <taxon>Pentapetalae</taxon>
        <taxon>rosids</taxon>
        <taxon>malvids</taxon>
        <taxon>Malvales</taxon>
        <taxon>Malvaceae</taxon>
        <taxon>Malvoideae</taxon>
        <taxon>Hibiscus</taxon>
    </lineage>
</organism>